<comment type="similarity">
    <text evidence="1">Belongs to the glycosyl hydrolase 1 family.</text>
</comment>
<dbReference type="NCBIfam" id="NF010036">
    <property type="entry name" value="PRK13511.1"/>
    <property type="match status" value="1"/>
</dbReference>
<proteinExistence type="inferred from homology"/>
<dbReference type="UniPathway" id="UPA00542">
    <property type="reaction ID" value="UER00605"/>
</dbReference>
<evidence type="ECO:0000256" key="4">
    <source>
        <dbReference type="PROSITE-ProRule" id="PRU10055"/>
    </source>
</evidence>
<dbReference type="GO" id="GO:0019512">
    <property type="term" value="P:lactose catabolic process via tagatose-6-phosphate"/>
    <property type="evidence" value="ECO:0007669"/>
    <property type="project" value="InterPro"/>
</dbReference>
<accession>A0A2N8LE48</accession>
<gene>
    <name evidence="7" type="ORF">AT575_01250</name>
</gene>
<dbReference type="PANTHER" id="PTHR10353">
    <property type="entry name" value="GLYCOSYL HYDROLASE"/>
    <property type="match status" value="1"/>
</dbReference>
<comment type="caution">
    <text evidence="7">The sequence shown here is derived from an EMBL/GenBank/DDBJ whole genome shotgun (WGS) entry which is preliminary data.</text>
</comment>
<evidence type="ECO:0000256" key="1">
    <source>
        <dbReference type="ARBA" id="ARBA00010838"/>
    </source>
</evidence>
<keyword evidence="2 5" id="KW-0378">Hydrolase</keyword>
<evidence type="ECO:0000313" key="7">
    <source>
        <dbReference type="EMBL" id="PND48449.1"/>
    </source>
</evidence>
<dbReference type="PROSITE" id="PS00572">
    <property type="entry name" value="GLYCOSYL_HYDROL_F1_1"/>
    <property type="match status" value="1"/>
</dbReference>
<protein>
    <recommendedName>
        <fullName evidence="6">6-phospho-beta-galactosidase</fullName>
        <ecNumber evidence="6">3.2.1.85</ecNumber>
    </recommendedName>
</protein>
<dbReference type="GO" id="GO:0033920">
    <property type="term" value="F:6-phospho-beta-galactosidase activity"/>
    <property type="evidence" value="ECO:0007669"/>
    <property type="project" value="UniProtKB-EC"/>
</dbReference>
<dbReference type="InterPro" id="IPR005928">
    <property type="entry name" value="6P-beta-galactosidase"/>
</dbReference>
<dbReference type="EC" id="3.2.1.85" evidence="6"/>
<evidence type="ECO:0000256" key="6">
    <source>
        <dbReference type="RuleBase" id="RU004469"/>
    </source>
</evidence>
<dbReference type="EMBL" id="LOCM01000006">
    <property type="protein sequence ID" value="PND48449.1"/>
    <property type="molecule type" value="Genomic_DNA"/>
</dbReference>
<dbReference type="PRINTS" id="PR00131">
    <property type="entry name" value="GLHYDRLASE1"/>
</dbReference>
<keyword evidence="8" id="KW-1185">Reference proteome</keyword>
<evidence type="ECO:0000256" key="3">
    <source>
        <dbReference type="ARBA" id="ARBA00023295"/>
    </source>
</evidence>
<dbReference type="SUPFAM" id="SSF51445">
    <property type="entry name" value="(Trans)glycosidases"/>
    <property type="match status" value="1"/>
</dbReference>
<dbReference type="AlphaFoldDB" id="A0A2N8LE48"/>
<dbReference type="PANTHER" id="PTHR10353:SF36">
    <property type="entry name" value="LP05116P"/>
    <property type="match status" value="1"/>
</dbReference>
<dbReference type="NCBIfam" id="TIGR01233">
    <property type="entry name" value="lacG"/>
    <property type="match status" value="1"/>
</dbReference>
<dbReference type="PROSITE" id="PS00653">
    <property type="entry name" value="GLYCOSYL_HYDROL_F1_2"/>
    <property type="match status" value="1"/>
</dbReference>
<comment type="pathway">
    <text evidence="6">Carbohydrate metabolism; lactose degradation; D-galactose 6-phosphate and beta-D-glucose from lactose 6-phosphate: step 1/1.</text>
</comment>
<organism evidence="7 8">
    <name type="scientific">Streptococcus penaeicida</name>
    <dbReference type="NCBI Taxonomy" id="1765960"/>
    <lineage>
        <taxon>Bacteria</taxon>
        <taxon>Bacillati</taxon>
        <taxon>Bacillota</taxon>
        <taxon>Bacilli</taxon>
        <taxon>Lactobacillales</taxon>
        <taxon>Streptococcaceae</taxon>
        <taxon>Streptococcus</taxon>
    </lineage>
</organism>
<dbReference type="GO" id="GO:0008422">
    <property type="term" value="F:beta-glucosidase activity"/>
    <property type="evidence" value="ECO:0007669"/>
    <property type="project" value="TreeGrafter"/>
</dbReference>
<evidence type="ECO:0000313" key="8">
    <source>
        <dbReference type="Proteomes" id="UP000235963"/>
    </source>
</evidence>
<evidence type="ECO:0000256" key="5">
    <source>
        <dbReference type="RuleBase" id="RU004468"/>
    </source>
</evidence>
<reference evidence="7 8" key="1">
    <citation type="submission" date="2015-12" db="EMBL/GenBank/DDBJ databases">
        <title>Streptococcus penaeicida sp. nov.</title>
        <authorList>
            <person name="Gomez-Gil B."/>
            <person name="Morales-Covarrubias M."/>
        </authorList>
    </citation>
    <scope>NUCLEOTIDE SEQUENCE [LARGE SCALE GENOMIC DNA]</scope>
    <source>
        <strain evidence="7 8">CAIM 1838</strain>
    </source>
</reference>
<dbReference type="InterPro" id="IPR033132">
    <property type="entry name" value="GH_1_N_CS"/>
</dbReference>
<dbReference type="InterPro" id="IPR018120">
    <property type="entry name" value="Glyco_hydro_1_AS"/>
</dbReference>
<keyword evidence="3 5" id="KW-0326">Glycosidase</keyword>
<dbReference type="InterPro" id="IPR001360">
    <property type="entry name" value="Glyco_hydro_1"/>
</dbReference>
<dbReference type="Proteomes" id="UP000235963">
    <property type="component" value="Unassembled WGS sequence"/>
</dbReference>
<dbReference type="GO" id="GO:0005829">
    <property type="term" value="C:cytosol"/>
    <property type="evidence" value="ECO:0007669"/>
    <property type="project" value="TreeGrafter"/>
</dbReference>
<dbReference type="Pfam" id="PF00232">
    <property type="entry name" value="Glyco_hydro_1"/>
    <property type="match status" value="1"/>
</dbReference>
<name>A0A2N8LE48_9STRE</name>
<dbReference type="OrthoDB" id="9765195at2"/>
<dbReference type="Gene3D" id="3.20.20.80">
    <property type="entry name" value="Glycosidases"/>
    <property type="match status" value="1"/>
</dbReference>
<evidence type="ECO:0000256" key="2">
    <source>
        <dbReference type="ARBA" id="ARBA00022801"/>
    </source>
</evidence>
<feature type="active site" description="Nucleophile" evidence="4">
    <location>
        <position position="374"/>
    </location>
</feature>
<comment type="catalytic activity">
    <reaction evidence="6">
        <text>a 6-phospho-beta-D-galactoside + H2O = D-galactose 6-phosphate + an alcohol</text>
        <dbReference type="Rhea" id="RHEA:24568"/>
        <dbReference type="ChEBI" id="CHEBI:15377"/>
        <dbReference type="ChEBI" id="CHEBI:30879"/>
        <dbReference type="ChEBI" id="CHEBI:58534"/>
        <dbReference type="ChEBI" id="CHEBI:91004"/>
        <dbReference type="EC" id="3.2.1.85"/>
    </reaction>
</comment>
<dbReference type="InterPro" id="IPR017853">
    <property type="entry name" value="GH"/>
</dbReference>
<dbReference type="FunFam" id="3.20.20.80:FF:000004">
    <property type="entry name" value="Beta-glucosidase 6-phospho-beta-glucosidase"/>
    <property type="match status" value="1"/>
</dbReference>
<sequence length="467" mass="54271">MKQLPKDFIFGGATAAYQAEGATNEDGKGPVAWDNYLKENYWYTAEPASDFYRQYPVDLKLCEEFGINGIRISIAWSRIFPTGFGEINPKGVEYYHNLFKECSIRGVEPFVTLHHFDTPASLHESGDFLNRDTIDYFVEYAKFCFNEFKEVKYWTTFNEIGPIGYSQYLVGKFPPGIKYDLGKVFQSHHNMMVAHAKAVKYYKEMHFKGEIGIVHSLPTKYPKDSSNEADVRAAQLDDVIDNKFLLDATYLGRYSEFTMEAVNYILSVNGGELDLRPEDFEVLDYSKNLNDFLGINYYMSDWLESYDGETEIIHNSRGEKGSSKHQIKGVGRRTLDIDVPRSDWDWIIYPKGLYDQILRIQNDYPNYHKIYITENGLGYKDKFENNTVNDDERIDYVKKHLEAVSDAIEDGANVKGYFIWSLMDVFSWSNGYEKRYGLFYVDFDTQIRYPKKSAFWFKDVATSKNIL</sequence>
<dbReference type="RefSeq" id="WP_102776804.1">
    <property type="nucleotide sequence ID" value="NZ_CBCSGP010000001.1"/>
</dbReference>